<feature type="domain" description="RanBD1" evidence="4">
    <location>
        <begin position="227"/>
        <end position="305"/>
    </location>
</feature>
<protein>
    <recommendedName>
        <fullName evidence="4">RanBD1 domain-containing protein</fullName>
    </recommendedName>
</protein>
<organism evidence="5 6">
    <name type="scientific">Brassicogethes aeneus</name>
    <name type="common">Rape pollen beetle</name>
    <name type="synonym">Meligethes aeneus</name>
    <dbReference type="NCBI Taxonomy" id="1431903"/>
    <lineage>
        <taxon>Eukaryota</taxon>
        <taxon>Metazoa</taxon>
        <taxon>Ecdysozoa</taxon>
        <taxon>Arthropoda</taxon>
        <taxon>Hexapoda</taxon>
        <taxon>Insecta</taxon>
        <taxon>Pterygota</taxon>
        <taxon>Neoptera</taxon>
        <taxon>Endopterygota</taxon>
        <taxon>Coleoptera</taxon>
        <taxon>Polyphaga</taxon>
        <taxon>Cucujiformia</taxon>
        <taxon>Nitidulidae</taxon>
        <taxon>Meligethinae</taxon>
        <taxon>Brassicogethes</taxon>
    </lineage>
</organism>
<feature type="region of interest" description="Disordered" evidence="3">
    <location>
        <begin position="1"/>
        <end position="40"/>
    </location>
</feature>
<dbReference type="SMART" id="SM00160">
    <property type="entry name" value="RanBD"/>
    <property type="match status" value="1"/>
</dbReference>
<dbReference type="PANTHER" id="PTHR23138:SF142">
    <property type="entry name" value="RAN-BINDING PROTEIN 3B-RELATED"/>
    <property type="match status" value="1"/>
</dbReference>
<feature type="compositionally biased region" description="Polar residues" evidence="3">
    <location>
        <begin position="1"/>
        <end position="16"/>
    </location>
</feature>
<proteinExistence type="predicted"/>
<keyword evidence="2" id="KW-0539">Nucleus</keyword>
<reference evidence="5" key="1">
    <citation type="submission" date="2021-12" db="EMBL/GenBank/DDBJ databases">
        <authorList>
            <person name="King R."/>
        </authorList>
    </citation>
    <scope>NUCLEOTIDE SEQUENCE</scope>
</reference>
<dbReference type="InterPro" id="IPR000156">
    <property type="entry name" value="Ran_bind_dom"/>
</dbReference>
<comment type="subcellular location">
    <subcellularLocation>
        <location evidence="1">Nucleus</location>
    </subcellularLocation>
</comment>
<dbReference type="AlphaFoldDB" id="A0A9P0B4F3"/>
<name>A0A9P0B4F3_BRAAE</name>
<gene>
    <name evidence="5" type="ORF">MELIAE_LOCUS6288</name>
</gene>
<feature type="compositionally biased region" description="Low complexity" evidence="3">
    <location>
        <begin position="137"/>
        <end position="150"/>
    </location>
</feature>
<feature type="region of interest" description="Disordered" evidence="3">
    <location>
        <begin position="350"/>
        <end position="370"/>
    </location>
</feature>
<dbReference type="SUPFAM" id="SSF50729">
    <property type="entry name" value="PH domain-like"/>
    <property type="match status" value="1"/>
</dbReference>
<dbReference type="Pfam" id="PF00638">
    <property type="entry name" value="Ran_BP1"/>
    <property type="match status" value="1"/>
</dbReference>
<dbReference type="EMBL" id="OV121135">
    <property type="protein sequence ID" value="CAH0554775.1"/>
    <property type="molecule type" value="Genomic_DNA"/>
</dbReference>
<evidence type="ECO:0000259" key="4">
    <source>
        <dbReference type="PROSITE" id="PS50196"/>
    </source>
</evidence>
<dbReference type="GO" id="GO:0005634">
    <property type="term" value="C:nucleus"/>
    <property type="evidence" value="ECO:0007669"/>
    <property type="project" value="UniProtKB-SubCell"/>
</dbReference>
<evidence type="ECO:0000256" key="1">
    <source>
        <dbReference type="ARBA" id="ARBA00004123"/>
    </source>
</evidence>
<evidence type="ECO:0000313" key="5">
    <source>
        <dbReference type="EMBL" id="CAH0554775.1"/>
    </source>
</evidence>
<dbReference type="PANTHER" id="PTHR23138">
    <property type="entry name" value="RAN BINDING PROTEIN"/>
    <property type="match status" value="1"/>
</dbReference>
<dbReference type="PROSITE" id="PS50196">
    <property type="entry name" value="RANBD1"/>
    <property type="match status" value="1"/>
</dbReference>
<dbReference type="CDD" id="cd13180">
    <property type="entry name" value="RanBD_RanBP3"/>
    <property type="match status" value="1"/>
</dbReference>
<evidence type="ECO:0000256" key="3">
    <source>
        <dbReference type="SAM" id="MobiDB-lite"/>
    </source>
</evidence>
<accession>A0A9P0B4F3</accession>
<dbReference type="InterPro" id="IPR011993">
    <property type="entry name" value="PH-like_dom_sf"/>
</dbReference>
<feature type="compositionally biased region" description="Polar residues" evidence="3">
    <location>
        <begin position="125"/>
        <end position="136"/>
    </location>
</feature>
<feature type="compositionally biased region" description="Basic and acidic residues" evidence="3">
    <location>
        <begin position="197"/>
        <end position="223"/>
    </location>
</feature>
<dbReference type="InterPro" id="IPR045255">
    <property type="entry name" value="RanBP1-like"/>
</dbReference>
<keyword evidence="6" id="KW-1185">Reference proteome</keyword>
<dbReference type="Proteomes" id="UP001154078">
    <property type="component" value="Chromosome 4"/>
</dbReference>
<evidence type="ECO:0000256" key="2">
    <source>
        <dbReference type="ARBA" id="ARBA00023242"/>
    </source>
</evidence>
<sequence>MAESQQNSDGLKSESLNPPIIMKIDAPKEDTHKIEDEDNDKNEIESFRMCTPTYKSVISSPNLFSGRPKSLIKPPQLSFNKPASKTFVLNPSKLAPVVPETNSEQCDKKVNQANGETPKFVPLVQTESRTTNISAPSKSNSKDSATVSSSTSFVFGQNLSDRVIAGEREGNDEAPSTSLHSNGSSEMLFSSVMNTEVKPDSTNKESKSLSESAREYEESRASKRKYDEVEVKTGEEEETNVISISCKLFAYDKTGGSWQERGRGTLRLNDLEMDDNQTQSRLVFRTSGSLRVILNTKIWAEMTVEKASEKSIRITALDSNGEIKVFLIMGTIEDSKQFFNQLQSRVQKEVLASQKRRKPLTNADTDSGGQ</sequence>
<dbReference type="OrthoDB" id="10250354at2759"/>
<dbReference type="GO" id="GO:0006611">
    <property type="term" value="P:protein export from nucleus"/>
    <property type="evidence" value="ECO:0007669"/>
    <property type="project" value="TreeGrafter"/>
</dbReference>
<dbReference type="Gene3D" id="2.30.29.30">
    <property type="entry name" value="Pleckstrin-homology domain (PH domain)/Phosphotyrosine-binding domain (PTB)"/>
    <property type="match status" value="1"/>
</dbReference>
<feature type="compositionally biased region" description="Basic and acidic residues" evidence="3">
    <location>
        <begin position="25"/>
        <end position="40"/>
    </location>
</feature>
<feature type="region of interest" description="Disordered" evidence="3">
    <location>
        <begin position="195"/>
        <end position="223"/>
    </location>
</feature>
<feature type="region of interest" description="Disordered" evidence="3">
    <location>
        <begin position="110"/>
        <end position="150"/>
    </location>
</feature>
<evidence type="ECO:0000313" key="6">
    <source>
        <dbReference type="Proteomes" id="UP001154078"/>
    </source>
</evidence>